<name>A0AA40AAB9_9PEZI</name>
<keyword evidence="2" id="KW-1185">Reference proteome</keyword>
<accession>A0AA40AAB9</accession>
<comment type="caution">
    <text evidence="1">The sequence shown here is derived from an EMBL/GenBank/DDBJ whole genome shotgun (WGS) entry which is preliminary data.</text>
</comment>
<organism evidence="1 2">
    <name type="scientific">Apiosordaria backusii</name>
    <dbReference type="NCBI Taxonomy" id="314023"/>
    <lineage>
        <taxon>Eukaryota</taxon>
        <taxon>Fungi</taxon>
        <taxon>Dikarya</taxon>
        <taxon>Ascomycota</taxon>
        <taxon>Pezizomycotina</taxon>
        <taxon>Sordariomycetes</taxon>
        <taxon>Sordariomycetidae</taxon>
        <taxon>Sordariales</taxon>
        <taxon>Lasiosphaeriaceae</taxon>
        <taxon>Apiosordaria</taxon>
    </lineage>
</organism>
<proteinExistence type="predicted"/>
<sequence length="78" mass="8488">MVCVCNQVGRLAYGLTHSLLLPTLLSLPYLVSRRLCPFMAGGSDPGLPIWSCAASLHSVVQFDYPIMSSPLSKRLKIP</sequence>
<protein>
    <submittedName>
        <fullName evidence="1">Uncharacterized protein</fullName>
    </submittedName>
</protein>
<gene>
    <name evidence="1" type="ORF">B0T21DRAFT_72682</name>
</gene>
<dbReference type="Proteomes" id="UP001172159">
    <property type="component" value="Unassembled WGS sequence"/>
</dbReference>
<evidence type="ECO:0000313" key="2">
    <source>
        <dbReference type="Proteomes" id="UP001172159"/>
    </source>
</evidence>
<reference evidence="1" key="1">
    <citation type="submission" date="2023-06" db="EMBL/GenBank/DDBJ databases">
        <title>Genome-scale phylogeny and comparative genomics of the fungal order Sordariales.</title>
        <authorList>
            <consortium name="Lawrence Berkeley National Laboratory"/>
            <person name="Hensen N."/>
            <person name="Bonometti L."/>
            <person name="Westerberg I."/>
            <person name="Brannstrom I.O."/>
            <person name="Guillou S."/>
            <person name="Cros-Aarteil S."/>
            <person name="Calhoun S."/>
            <person name="Haridas S."/>
            <person name="Kuo A."/>
            <person name="Mondo S."/>
            <person name="Pangilinan J."/>
            <person name="Riley R."/>
            <person name="Labutti K."/>
            <person name="Andreopoulos B."/>
            <person name="Lipzen A."/>
            <person name="Chen C."/>
            <person name="Yanf M."/>
            <person name="Daum C."/>
            <person name="Ng V."/>
            <person name="Clum A."/>
            <person name="Steindorff A."/>
            <person name="Ohm R."/>
            <person name="Martin F."/>
            <person name="Silar P."/>
            <person name="Natvig D."/>
            <person name="Lalanne C."/>
            <person name="Gautier V."/>
            <person name="Ament-Velasquez S.L."/>
            <person name="Kruys A."/>
            <person name="Hutchinson M.I."/>
            <person name="Powell A.J."/>
            <person name="Barry K."/>
            <person name="Miller A.N."/>
            <person name="Grigoriev I.V."/>
            <person name="Debuchy R."/>
            <person name="Gladieux P."/>
            <person name="Thoren M.H."/>
            <person name="Johannesson H."/>
        </authorList>
    </citation>
    <scope>NUCLEOTIDE SEQUENCE</scope>
    <source>
        <strain evidence="1">CBS 540.89</strain>
    </source>
</reference>
<dbReference type="EMBL" id="JAUKTV010000016">
    <property type="protein sequence ID" value="KAK0712169.1"/>
    <property type="molecule type" value="Genomic_DNA"/>
</dbReference>
<dbReference type="AlphaFoldDB" id="A0AA40AAB9"/>
<evidence type="ECO:0000313" key="1">
    <source>
        <dbReference type="EMBL" id="KAK0712169.1"/>
    </source>
</evidence>